<sequence>MEDLSFRYLEPEIYIDLAKQICQKRQEREQNLSKIVRKIKSKLNDVDIQALVEGRPKHFFSIYKKIINNQKTLDLIFMICLLFVRLLKM</sequence>
<accession>A0ACC8XG76</accession>
<evidence type="ECO:0000313" key="2">
    <source>
        <dbReference type="Proteomes" id="UP000188605"/>
    </source>
</evidence>
<comment type="caution">
    <text evidence="1">The sequence shown here is derived from an EMBL/GenBank/DDBJ whole genome shotgun (WGS) entry which is preliminary data.</text>
</comment>
<gene>
    <name evidence="1" type="ORF">AN396_14175</name>
</gene>
<reference evidence="1" key="1">
    <citation type="submission" date="2016-08" db="EMBL/GenBank/DDBJ databases">
        <authorList>
            <person name="Ngugi D.K."/>
            <person name="Miyake S."/>
            <person name="Stingl U."/>
        </authorList>
    </citation>
    <scope>NUCLEOTIDE SEQUENCE</scope>
    <source>
        <strain evidence="1">SCG-B11WGA-EpuloA1</strain>
    </source>
</reference>
<keyword evidence="2" id="KW-1185">Reference proteome</keyword>
<dbReference type="Proteomes" id="UP000188605">
    <property type="component" value="Unassembled WGS sequence"/>
</dbReference>
<name>A0ACC8XG76_9FIRM</name>
<dbReference type="EMBL" id="LJDB01000011">
    <property type="protein sequence ID" value="ONI42511.1"/>
    <property type="molecule type" value="Genomic_DNA"/>
</dbReference>
<evidence type="ECO:0000313" key="1">
    <source>
        <dbReference type="EMBL" id="ONI42511.1"/>
    </source>
</evidence>
<proteinExistence type="predicted"/>
<organism evidence="1 2">
    <name type="scientific">Candidatus Epulonipiscium fishelsonii</name>
    <dbReference type="NCBI Taxonomy" id="77094"/>
    <lineage>
        <taxon>Bacteria</taxon>
        <taxon>Bacillati</taxon>
        <taxon>Bacillota</taxon>
        <taxon>Clostridia</taxon>
        <taxon>Lachnospirales</taxon>
        <taxon>Lachnospiraceae</taxon>
        <taxon>Candidatus Epulonipiscium</taxon>
    </lineage>
</organism>
<protein>
    <submittedName>
        <fullName evidence="1">Uncharacterized protein</fullName>
    </submittedName>
</protein>